<comment type="caution">
    <text evidence="1">The sequence shown here is derived from an EMBL/GenBank/DDBJ whole genome shotgun (WGS) entry which is preliminary data.</text>
</comment>
<keyword evidence="2" id="KW-1185">Reference proteome</keyword>
<name>A0ABW3IMJ9_9RHOB</name>
<evidence type="ECO:0000313" key="1">
    <source>
        <dbReference type="EMBL" id="MFD0978815.1"/>
    </source>
</evidence>
<dbReference type="SUPFAM" id="SSF53474">
    <property type="entry name" value="alpha/beta-Hydrolases"/>
    <property type="match status" value="1"/>
</dbReference>
<dbReference type="EMBL" id="JBHTJT010000007">
    <property type="protein sequence ID" value="MFD0978815.1"/>
    <property type="molecule type" value="Genomic_DNA"/>
</dbReference>
<evidence type="ECO:0000313" key="2">
    <source>
        <dbReference type="Proteomes" id="UP001597108"/>
    </source>
</evidence>
<protein>
    <submittedName>
        <fullName evidence="1">Esterase/lipase family protein</fullName>
    </submittedName>
</protein>
<dbReference type="RefSeq" id="WP_386072925.1">
    <property type="nucleotide sequence ID" value="NZ_JBHTJT010000007.1"/>
</dbReference>
<dbReference type="Gene3D" id="3.40.50.1820">
    <property type="entry name" value="alpha/beta hydrolase"/>
    <property type="match status" value="1"/>
</dbReference>
<gene>
    <name evidence="1" type="ORF">ACFQ2S_04055</name>
</gene>
<dbReference type="Proteomes" id="UP001597108">
    <property type="component" value="Unassembled WGS sequence"/>
</dbReference>
<dbReference type="InterPro" id="IPR029058">
    <property type="entry name" value="AB_hydrolase_fold"/>
</dbReference>
<dbReference type="PANTHER" id="PTHR37946:SF1">
    <property type="entry name" value="SLL1969 PROTEIN"/>
    <property type="match status" value="1"/>
</dbReference>
<dbReference type="PANTHER" id="PTHR37946">
    <property type="entry name" value="SLL1969 PROTEIN"/>
    <property type="match status" value="1"/>
</dbReference>
<reference evidence="2" key="1">
    <citation type="journal article" date="2019" name="Int. J. Syst. Evol. Microbiol.">
        <title>The Global Catalogue of Microorganisms (GCM) 10K type strain sequencing project: providing services to taxonomists for standard genome sequencing and annotation.</title>
        <authorList>
            <consortium name="The Broad Institute Genomics Platform"/>
            <consortium name="The Broad Institute Genome Sequencing Center for Infectious Disease"/>
            <person name="Wu L."/>
            <person name="Ma J."/>
        </authorList>
    </citation>
    <scope>NUCLEOTIDE SEQUENCE [LARGE SCALE GENOMIC DNA]</scope>
    <source>
        <strain evidence="2">CCUG 60524</strain>
    </source>
</reference>
<accession>A0ABW3IMJ9</accession>
<sequence length="280" mass="28647">MGSFLTCDAAACNKSLATRACNAYLSAMRMALLTLLALAAGAGAAEARCVVLLHGLARGEASMMLMGLALEQAGYRVINRGYPSTEAQIEALLPEVDAALALCPEEGPVDFVTHSMGGILLRAWSETGDPGRIGRAVMLGPPNAGSELVDALSGLAPFDWVNGPAGAQLGTGAGSVPRALGPVGFEVGVIAGKASLNPIYSSIIPGTDDGKVSVAATALTGMADHVVVTASHTFMMNNPLVIAQTLTFLETGRFDHEMRWSDALAQAIAGGWTGVTPPAD</sequence>
<proteinExistence type="predicted"/>
<organism evidence="1 2">
    <name type="scientific">Tropicimonas aquimaris</name>
    <dbReference type="NCBI Taxonomy" id="914152"/>
    <lineage>
        <taxon>Bacteria</taxon>
        <taxon>Pseudomonadati</taxon>
        <taxon>Pseudomonadota</taxon>
        <taxon>Alphaproteobacteria</taxon>
        <taxon>Rhodobacterales</taxon>
        <taxon>Roseobacteraceae</taxon>
        <taxon>Tropicimonas</taxon>
    </lineage>
</organism>